<dbReference type="InterPro" id="IPR035919">
    <property type="entry name" value="EAL_sf"/>
</dbReference>
<proteinExistence type="predicted"/>
<dbReference type="PROSITE" id="PS50887">
    <property type="entry name" value="GGDEF"/>
    <property type="match status" value="1"/>
</dbReference>
<organism evidence="4 5">
    <name type="scientific">Shewanella benthica</name>
    <dbReference type="NCBI Taxonomy" id="43661"/>
    <lineage>
        <taxon>Bacteria</taxon>
        <taxon>Pseudomonadati</taxon>
        <taxon>Pseudomonadota</taxon>
        <taxon>Gammaproteobacteria</taxon>
        <taxon>Alteromonadales</taxon>
        <taxon>Shewanellaceae</taxon>
        <taxon>Shewanella</taxon>
    </lineage>
</organism>
<dbReference type="InterPro" id="IPR043128">
    <property type="entry name" value="Rev_trsase/Diguanyl_cyclase"/>
</dbReference>
<reference evidence="5" key="1">
    <citation type="submission" date="2018-06" db="EMBL/GenBank/DDBJ databases">
        <authorList>
            <person name="Cea G.-C."/>
            <person name="William W."/>
        </authorList>
    </citation>
    <scope>NUCLEOTIDE SEQUENCE [LARGE SCALE GENOMIC DNA]</scope>
    <source>
        <strain evidence="5">DB21MT-2</strain>
    </source>
</reference>
<feature type="transmembrane region" description="Helical" evidence="1">
    <location>
        <begin position="6"/>
        <end position="24"/>
    </location>
</feature>
<feature type="transmembrane region" description="Helical" evidence="1">
    <location>
        <begin position="136"/>
        <end position="157"/>
    </location>
</feature>
<gene>
    <name evidence="4" type="ORF">SHEWBE_2599</name>
</gene>
<dbReference type="KEGG" id="sbk:SHEWBE_2599"/>
<dbReference type="InterPro" id="IPR000160">
    <property type="entry name" value="GGDEF_dom"/>
</dbReference>
<dbReference type="Gene3D" id="3.30.70.270">
    <property type="match status" value="1"/>
</dbReference>
<dbReference type="Proteomes" id="UP000250123">
    <property type="component" value="Chromosome SHEWBE"/>
</dbReference>
<dbReference type="SUPFAM" id="SSF141868">
    <property type="entry name" value="EAL domain-like"/>
    <property type="match status" value="1"/>
</dbReference>
<evidence type="ECO:0000259" key="2">
    <source>
        <dbReference type="PROSITE" id="PS50883"/>
    </source>
</evidence>
<dbReference type="PANTHER" id="PTHR33121">
    <property type="entry name" value="CYCLIC DI-GMP PHOSPHODIESTERASE PDEF"/>
    <property type="match status" value="1"/>
</dbReference>
<evidence type="ECO:0000256" key="1">
    <source>
        <dbReference type="SAM" id="Phobius"/>
    </source>
</evidence>
<dbReference type="EMBL" id="LS483452">
    <property type="protein sequence ID" value="SQH76562.1"/>
    <property type="molecule type" value="Genomic_DNA"/>
</dbReference>
<keyword evidence="1" id="KW-0812">Transmembrane</keyword>
<feature type="domain" description="GGDEF" evidence="3">
    <location>
        <begin position="248"/>
        <end position="379"/>
    </location>
</feature>
<dbReference type="InterPro" id="IPR029787">
    <property type="entry name" value="Nucleotide_cyclase"/>
</dbReference>
<dbReference type="SMART" id="SM00052">
    <property type="entry name" value="EAL"/>
    <property type="match status" value="1"/>
</dbReference>
<sequence>MSLSRLFHAFLFILFAGITSLAYLDSNTSLQVKSQQRLATYQAAFDNTTFSATNGKNLFAELNKHASFQFFQYIHKDDSSNNLTQGTLFSEKQTRLARLFPVDLADTRDISNGRLQVKLYTGDLIEHTINRFIQTLLVLWLSYLSITLFYLLVMIRFNTSINYAASYIESLSSQSYDALASSKLSFELRPLAKALEKCKLALKYRSDESAKENDKLQRLAFQDAITGFETRIKFTQKLESFATLGKDQIGLLAMIKASELGQINENHGRSAGDDYLAKIANCIRKSITKYPNSQCYRISTADFAVFIPDLILKDGIPFLESLKSLFDEYQQTLKTDSIAHVGLVPYRHDCEPMNLLTLSDTAVSIAQTLGPNCFHMQDKLNGDEVYGDTRWKLAIEDLIRRRAIKFYQQPIQPCRTEVKVYKELFSRFYNSEGKFLPTATVIAMAERHGMIVELDKLIVFNTLKILMDTPALEGAYGINISSSSIMQDSFVAWLKVQLIKRRHIAARLVFEVNEAGMQSNLAASYKFVQVMHSVGARVAVEHFGMGFTSFKFFREVRPDFIKLDGSYTDSIEKNTNNMFFIKMIVDISRRLGIRVIATCVERQEEKLTLEKMLIDGLQGYYIAQPQAIQVLETK</sequence>
<accession>A0A330M2Y0</accession>
<dbReference type="Pfam" id="PF00563">
    <property type="entry name" value="EAL"/>
    <property type="match status" value="1"/>
</dbReference>
<evidence type="ECO:0000259" key="3">
    <source>
        <dbReference type="PROSITE" id="PS50887"/>
    </source>
</evidence>
<dbReference type="CDD" id="cd01948">
    <property type="entry name" value="EAL"/>
    <property type="match status" value="1"/>
</dbReference>
<dbReference type="Pfam" id="PF00990">
    <property type="entry name" value="GGDEF"/>
    <property type="match status" value="1"/>
</dbReference>
<dbReference type="OrthoDB" id="5894408at2"/>
<dbReference type="SUPFAM" id="SSF55073">
    <property type="entry name" value="Nucleotide cyclase"/>
    <property type="match status" value="1"/>
</dbReference>
<dbReference type="RefSeq" id="WP_112352711.1">
    <property type="nucleotide sequence ID" value="NZ_LS483452.1"/>
</dbReference>
<evidence type="ECO:0000313" key="5">
    <source>
        <dbReference type="Proteomes" id="UP000250123"/>
    </source>
</evidence>
<dbReference type="SMART" id="SM00267">
    <property type="entry name" value="GGDEF"/>
    <property type="match status" value="1"/>
</dbReference>
<dbReference type="PANTHER" id="PTHR33121:SF79">
    <property type="entry name" value="CYCLIC DI-GMP PHOSPHODIESTERASE PDED-RELATED"/>
    <property type="match status" value="1"/>
</dbReference>
<dbReference type="InterPro" id="IPR001633">
    <property type="entry name" value="EAL_dom"/>
</dbReference>
<evidence type="ECO:0000313" key="4">
    <source>
        <dbReference type="EMBL" id="SQH76562.1"/>
    </source>
</evidence>
<feature type="domain" description="EAL" evidence="2">
    <location>
        <begin position="388"/>
        <end position="634"/>
    </location>
</feature>
<dbReference type="AlphaFoldDB" id="A0A330M2Y0"/>
<protein>
    <submittedName>
        <fullName evidence="4">Diguanylate cyclase</fullName>
    </submittedName>
</protein>
<dbReference type="GO" id="GO:0071111">
    <property type="term" value="F:cyclic-guanylate-specific phosphodiesterase activity"/>
    <property type="evidence" value="ECO:0007669"/>
    <property type="project" value="InterPro"/>
</dbReference>
<name>A0A330M2Y0_9GAMM</name>
<dbReference type="Gene3D" id="3.20.20.450">
    <property type="entry name" value="EAL domain"/>
    <property type="match status" value="1"/>
</dbReference>
<dbReference type="InterPro" id="IPR050706">
    <property type="entry name" value="Cyclic-di-GMP_PDE-like"/>
</dbReference>
<keyword evidence="1" id="KW-0472">Membrane</keyword>
<keyword evidence="1" id="KW-1133">Transmembrane helix</keyword>
<dbReference type="PROSITE" id="PS50883">
    <property type="entry name" value="EAL"/>
    <property type="match status" value="1"/>
</dbReference>